<sequence>MIPSSGPHQVLAWLRLSLRRDWCSPPEALARAGEVMTPLSVAWWTERRRPTPSLATQPATPDGGVREDQIA</sequence>
<name>A0ABQ9X2V5_9EUKA</name>
<evidence type="ECO:0000256" key="1">
    <source>
        <dbReference type="SAM" id="MobiDB-lite"/>
    </source>
</evidence>
<proteinExistence type="predicted"/>
<evidence type="ECO:0000313" key="2">
    <source>
        <dbReference type="EMBL" id="KAK2946101.1"/>
    </source>
</evidence>
<reference evidence="2 3" key="1">
    <citation type="journal article" date="2022" name="bioRxiv">
        <title>Genomics of Preaxostyla Flagellates Illuminates Evolutionary Transitions and the Path Towards Mitochondrial Loss.</title>
        <authorList>
            <person name="Novak L.V.F."/>
            <person name="Treitli S.C."/>
            <person name="Pyrih J."/>
            <person name="Halakuc P."/>
            <person name="Pipaliya S.V."/>
            <person name="Vacek V."/>
            <person name="Brzon O."/>
            <person name="Soukal P."/>
            <person name="Eme L."/>
            <person name="Dacks J.B."/>
            <person name="Karnkowska A."/>
            <person name="Elias M."/>
            <person name="Hampl V."/>
        </authorList>
    </citation>
    <scope>NUCLEOTIDE SEQUENCE [LARGE SCALE GENOMIC DNA]</scope>
    <source>
        <strain evidence="2">NAU3</strain>
        <tissue evidence="2">Gut</tissue>
    </source>
</reference>
<evidence type="ECO:0000313" key="3">
    <source>
        <dbReference type="Proteomes" id="UP001281761"/>
    </source>
</evidence>
<dbReference type="EMBL" id="JARBJD010000237">
    <property type="protein sequence ID" value="KAK2946101.1"/>
    <property type="molecule type" value="Genomic_DNA"/>
</dbReference>
<feature type="region of interest" description="Disordered" evidence="1">
    <location>
        <begin position="47"/>
        <end position="71"/>
    </location>
</feature>
<dbReference type="Proteomes" id="UP001281761">
    <property type="component" value="Unassembled WGS sequence"/>
</dbReference>
<gene>
    <name evidence="2" type="ORF">BLNAU_18943</name>
</gene>
<keyword evidence="3" id="KW-1185">Reference proteome</keyword>
<accession>A0ABQ9X2V5</accession>
<comment type="caution">
    <text evidence="2">The sequence shown here is derived from an EMBL/GenBank/DDBJ whole genome shotgun (WGS) entry which is preliminary data.</text>
</comment>
<organism evidence="2 3">
    <name type="scientific">Blattamonas nauphoetae</name>
    <dbReference type="NCBI Taxonomy" id="2049346"/>
    <lineage>
        <taxon>Eukaryota</taxon>
        <taxon>Metamonada</taxon>
        <taxon>Preaxostyla</taxon>
        <taxon>Oxymonadida</taxon>
        <taxon>Blattamonas</taxon>
    </lineage>
</organism>
<protein>
    <submittedName>
        <fullName evidence="2">Uncharacterized protein</fullName>
    </submittedName>
</protein>